<protein>
    <submittedName>
        <fullName evidence="1">Uncharacterized protein</fullName>
    </submittedName>
</protein>
<dbReference type="RefSeq" id="WP_172144482.1">
    <property type="nucleotide sequence ID" value="NZ_JAAIIJ010000008.1"/>
</dbReference>
<dbReference type="EMBL" id="JAAIIJ010000008">
    <property type="protein sequence ID" value="NMN01928.1"/>
    <property type="molecule type" value="Genomic_DNA"/>
</dbReference>
<sequence length="51" mass="5838">MNNITVHGELTVRGRTVTVHMGGSEHYALVEGVRFDVRSLWQLYQLLRLIA</sequence>
<comment type="caution">
    <text evidence="1">The sequence shown here is derived from an EMBL/GenBank/DDBJ whole genome shotgun (WGS) entry which is preliminary data.</text>
</comment>
<reference evidence="1 2" key="1">
    <citation type="submission" date="2020-02" db="EMBL/GenBank/DDBJ databases">
        <title>Characterization of phylogenetic diversity of novel bifidobacterial species isolated in Czech ZOOs.</title>
        <authorList>
            <person name="Lugli G.A."/>
            <person name="Vera N.B."/>
            <person name="Ventura M."/>
        </authorList>
    </citation>
    <scope>NUCLEOTIDE SEQUENCE [LARGE SCALE GENOMIC DNA]</scope>
    <source>
        <strain evidence="1 2">DSM 109963</strain>
    </source>
</reference>
<proteinExistence type="predicted"/>
<keyword evidence="2" id="KW-1185">Reference proteome</keyword>
<accession>A0ABX1SZU9</accession>
<organism evidence="1 2">
    <name type="scientific">Bifidobacterium panos</name>
    <dbReference type="NCBI Taxonomy" id="2675321"/>
    <lineage>
        <taxon>Bacteria</taxon>
        <taxon>Bacillati</taxon>
        <taxon>Actinomycetota</taxon>
        <taxon>Actinomycetes</taxon>
        <taxon>Bifidobacteriales</taxon>
        <taxon>Bifidobacteriaceae</taxon>
        <taxon>Bifidobacterium</taxon>
    </lineage>
</organism>
<name>A0ABX1SZU9_9BIFI</name>
<evidence type="ECO:0000313" key="2">
    <source>
        <dbReference type="Proteomes" id="UP000553756"/>
    </source>
</evidence>
<gene>
    <name evidence="1" type="ORF">G1C94_0549</name>
</gene>
<evidence type="ECO:0000313" key="1">
    <source>
        <dbReference type="EMBL" id="NMN01928.1"/>
    </source>
</evidence>
<dbReference type="Proteomes" id="UP000553756">
    <property type="component" value="Unassembled WGS sequence"/>
</dbReference>